<dbReference type="Proteomes" id="UP000886520">
    <property type="component" value="Chromosome 18"/>
</dbReference>
<sequence length="289" mass="32684">MVVCLAVSTPKNGAITQKKARQDTRVGATSSPMTRANSMLFGDLVERRGNPWGDAKSQVLEHVDGVNEAHEELLLSQEESFNSPSISPGQKLPTSSVRRIPRLVMHNPPTPPSLINHPRKKMASSSVDNASYIEELSDDFNGIEEKAQAKKEEAKNIDPCKFYVEIELPDGRLAHQCHASEDCPSRLAFLFKRLRMMTHLKESHGIDIEIPKRPGGRPLHKEVERRANLLPNLEVKAWKKAAMKRFTDKDWKFKQNCKRYQRLMCIRALQSMPEGAWWTVQGDGSSFLC</sequence>
<comment type="caution">
    <text evidence="1">The sequence shown here is derived from an EMBL/GenBank/DDBJ whole genome shotgun (WGS) entry which is preliminary data.</text>
</comment>
<reference evidence="1" key="1">
    <citation type="submission" date="2021-01" db="EMBL/GenBank/DDBJ databases">
        <title>Adiantum capillus-veneris genome.</title>
        <authorList>
            <person name="Fang Y."/>
            <person name="Liao Q."/>
        </authorList>
    </citation>
    <scope>NUCLEOTIDE SEQUENCE</scope>
    <source>
        <strain evidence="1">H3</strain>
        <tissue evidence="1">Leaf</tissue>
    </source>
</reference>
<evidence type="ECO:0000313" key="1">
    <source>
        <dbReference type="EMBL" id="KAI5065807.1"/>
    </source>
</evidence>
<gene>
    <name evidence="1" type="ORF">GOP47_0018431</name>
</gene>
<keyword evidence="2" id="KW-1185">Reference proteome</keyword>
<organism evidence="1 2">
    <name type="scientific">Adiantum capillus-veneris</name>
    <name type="common">Maidenhair fern</name>
    <dbReference type="NCBI Taxonomy" id="13818"/>
    <lineage>
        <taxon>Eukaryota</taxon>
        <taxon>Viridiplantae</taxon>
        <taxon>Streptophyta</taxon>
        <taxon>Embryophyta</taxon>
        <taxon>Tracheophyta</taxon>
        <taxon>Polypodiopsida</taxon>
        <taxon>Polypodiidae</taxon>
        <taxon>Polypodiales</taxon>
        <taxon>Pteridineae</taxon>
        <taxon>Pteridaceae</taxon>
        <taxon>Vittarioideae</taxon>
        <taxon>Adiantum</taxon>
    </lineage>
</organism>
<evidence type="ECO:0000313" key="2">
    <source>
        <dbReference type="Proteomes" id="UP000886520"/>
    </source>
</evidence>
<dbReference type="AlphaFoldDB" id="A0A9D4UDM9"/>
<name>A0A9D4UDM9_ADICA</name>
<accession>A0A9D4UDM9</accession>
<dbReference type="EMBL" id="JABFUD020000018">
    <property type="protein sequence ID" value="KAI5065807.1"/>
    <property type="molecule type" value="Genomic_DNA"/>
</dbReference>
<proteinExistence type="predicted"/>
<protein>
    <submittedName>
        <fullName evidence="1">Uncharacterized protein</fullName>
    </submittedName>
</protein>